<dbReference type="InterPro" id="IPR041616">
    <property type="entry name" value="PheRS_beta_core"/>
</dbReference>
<dbReference type="PANTHER" id="PTHR10947:SF0">
    <property type="entry name" value="PHENYLALANINE--TRNA LIGASE BETA SUBUNIT"/>
    <property type="match status" value="1"/>
</dbReference>
<dbReference type="Pfam" id="PF17759">
    <property type="entry name" value="tRNA_synthFbeta"/>
    <property type="match status" value="1"/>
</dbReference>
<dbReference type="Pfam" id="PF03484">
    <property type="entry name" value="B5"/>
    <property type="match status" value="1"/>
</dbReference>
<keyword evidence="3" id="KW-0150">Chloroplast</keyword>
<dbReference type="GO" id="GO:0009328">
    <property type="term" value="C:phenylalanine-tRNA ligase complex"/>
    <property type="evidence" value="ECO:0007669"/>
    <property type="project" value="TreeGrafter"/>
</dbReference>
<feature type="domain" description="B5" evidence="2">
    <location>
        <begin position="239"/>
        <end position="324"/>
    </location>
</feature>
<dbReference type="Pfam" id="PF03147">
    <property type="entry name" value="FDX-ACB"/>
    <property type="match status" value="1"/>
</dbReference>
<dbReference type="InterPro" id="IPR005121">
    <property type="entry name" value="Fdx_antiC-bd"/>
</dbReference>
<dbReference type="InterPro" id="IPR045060">
    <property type="entry name" value="Phe-tRNA-ligase_IIc_bsu"/>
</dbReference>
<reference evidence="3" key="1">
    <citation type="submission" date="2021-03" db="EMBL/GenBank/DDBJ databases">
        <title>Transfer of the hemiparasitic marine red alga Erythrocystis saccata (Rhodomelaceae, Rhodophyta) to the tribe Streblocladieae inferred from organellar genome analysis.</title>
        <authorList>
            <person name="Hughey J.R."/>
        </authorList>
    </citation>
    <scope>NUCLEOTIDE SEQUENCE</scope>
</reference>
<organism evidence="3">
    <name type="scientific">Erythrocystis saccata</name>
    <dbReference type="NCBI Taxonomy" id="2822695"/>
    <lineage>
        <taxon>Eukaryota</taxon>
        <taxon>Rhodophyta</taxon>
        <taxon>Florideophyceae</taxon>
        <taxon>Rhodymeniophycidae</taxon>
        <taxon>Ceramiales</taxon>
        <taxon>Rhodomelaceae</taxon>
        <taxon>Erythrocystis</taxon>
    </lineage>
</organism>
<dbReference type="GO" id="GO:0000287">
    <property type="term" value="F:magnesium ion binding"/>
    <property type="evidence" value="ECO:0007669"/>
    <property type="project" value="InterPro"/>
</dbReference>
<evidence type="ECO:0000259" key="2">
    <source>
        <dbReference type="PROSITE" id="PS51483"/>
    </source>
</evidence>
<gene>
    <name evidence="3" type="primary">syfB</name>
</gene>
<protein>
    <submittedName>
        <fullName evidence="3">Phenylalanine-tRNA ligase beta subunit</fullName>
    </submittedName>
</protein>
<dbReference type="GO" id="GO:0003723">
    <property type="term" value="F:RNA binding"/>
    <property type="evidence" value="ECO:0007669"/>
    <property type="project" value="InterPro"/>
</dbReference>
<evidence type="ECO:0000259" key="1">
    <source>
        <dbReference type="PROSITE" id="PS51447"/>
    </source>
</evidence>
<dbReference type="SMART" id="SM00874">
    <property type="entry name" value="B5"/>
    <property type="match status" value="1"/>
</dbReference>
<dbReference type="SMART" id="SM00896">
    <property type="entry name" value="FDX-ACB"/>
    <property type="match status" value="1"/>
</dbReference>
<name>A0A8E6NUT1_9FLOR</name>
<dbReference type="GO" id="GO:0004826">
    <property type="term" value="F:phenylalanine-tRNA ligase activity"/>
    <property type="evidence" value="ECO:0007669"/>
    <property type="project" value="InterPro"/>
</dbReference>
<keyword evidence="3" id="KW-0934">Plastid</keyword>
<dbReference type="InterPro" id="IPR005147">
    <property type="entry name" value="tRNA_synthase_B5-dom"/>
</dbReference>
<feature type="domain" description="FDX-ACB" evidence="1">
    <location>
        <begin position="558"/>
        <end position="647"/>
    </location>
</feature>
<sequence>MKFSWQLTNSFLEIPDRNFQTVLKELILCGIEIDKIHEIQEDTILDLSITTNRKEINSSLSLAREIAILTNIPIKIKPIKFKNNAKNLKIDYLNLDYIRIQVIYEKLNLRTPEWISKYLKVYGEDNIHYLTSIQKYIDLKWGITFKIISTDTLDQFIIENNIQEHLIKKITHINKHDKKLKKIKILIFSTTQKLGINTYNNYDINEFYENYYIDSINIIKESMKCTIGKYYETYKISKRKNQQIIIEKYTLNHWLGSTQKNNKKFLETQTIKNILENLKFHPQYIKNKKSFTITTPKYRQHDIKNKIDIIEEIGRIYKFQNFHNKYQYQKTQGNKSKYFIKINEIRNTLRNLGFNEVINCSLINNLSRTKKIIEINNPLNEEQKELRGNIIKNLLKNYIHNLKYTNDNLLIFEIGKIFEKENLNNKYKEEQYLGGLIYSPRYNRNNWAEKPNAINIFHIKGILELFLEKINAGAYLKEIKKYNIHNSMTDMLKKHNIIGIYNKTNNKIIGILGEINHQIIKLNQNRNNKIHVFEIKLDNLIQTTQIKKHLSYNKQLYSEYPSIIRDISIPMEKSKQIGNIKKQIQKVNQDIIEKIEIFNEYKNIKEENNKYKRFVGIRVKYRSLHKTFNKKDIKKIDDELNNIIGKT</sequence>
<dbReference type="PANTHER" id="PTHR10947">
    <property type="entry name" value="PHENYLALANYL-TRNA SYNTHETASE BETA CHAIN AND LEUCINE-RICH REPEAT-CONTAINING PROTEIN 47"/>
    <property type="match status" value="1"/>
</dbReference>
<dbReference type="GO" id="GO:0005524">
    <property type="term" value="F:ATP binding"/>
    <property type="evidence" value="ECO:0007669"/>
    <property type="project" value="InterPro"/>
</dbReference>
<keyword evidence="3" id="KW-0436">Ligase</keyword>
<proteinExistence type="predicted"/>
<dbReference type="EMBL" id="MW810349">
    <property type="protein sequence ID" value="QVQ56836.1"/>
    <property type="molecule type" value="Genomic_DNA"/>
</dbReference>
<dbReference type="GO" id="GO:0006432">
    <property type="term" value="P:phenylalanyl-tRNA aminoacylation"/>
    <property type="evidence" value="ECO:0007669"/>
    <property type="project" value="InterPro"/>
</dbReference>
<dbReference type="PROSITE" id="PS51483">
    <property type="entry name" value="B5"/>
    <property type="match status" value="1"/>
</dbReference>
<dbReference type="AlphaFoldDB" id="A0A8E6NUT1"/>
<evidence type="ECO:0000313" key="3">
    <source>
        <dbReference type="EMBL" id="QVQ56836.1"/>
    </source>
</evidence>
<dbReference type="PROSITE" id="PS51447">
    <property type="entry name" value="FDX_ACB"/>
    <property type="match status" value="1"/>
</dbReference>
<geneLocation type="chloroplast" evidence="3"/>
<accession>A0A8E6NUT1</accession>